<feature type="compositionally biased region" description="Basic and acidic residues" evidence="6">
    <location>
        <begin position="744"/>
        <end position="757"/>
    </location>
</feature>
<keyword evidence="4" id="KW-0862">Zinc</keyword>
<evidence type="ECO:0000256" key="3">
    <source>
        <dbReference type="ARBA" id="ARBA00022771"/>
    </source>
</evidence>
<keyword evidence="2" id="KW-0479">Metal-binding</keyword>
<protein>
    <submittedName>
        <fullName evidence="7">Uncharacterized protein</fullName>
    </submittedName>
</protein>
<dbReference type="EMBL" id="OE000275">
    <property type="protein sequence ID" value="CAD7453202.1"/>
    <property type="molecule type" value="Genomic_DNA"/>
</dbReference>
<feature type="region of interest" description="Disordered" evidence="6">
    <location>
        <begin position="716"/>
        <end position="735"/>
    </location>
</feature>
<dbReference type="InterPro" id="IPR052035">
    <property type="entry name" value="ZnF_BED_domain_contain"/>
</dbReference>
<gene>
    <name evidence="7" type="ORF">TTEB3V08_LOCUS1351</name>
</gene>
<organism evidence="7">
    <name type="scientific">Timema tahoe</name>
    <dbReference type="NCBI Taxonomy" id="61484"/>
    <lineage>
        <taxon>Eukaryota</taxon>
        <taxon>Metazoa</taxon>
        <taxon>Ecdysozoa</taxon>
        <taxon>Arthropoda</taxon>
        <taxon>Hexapoda</taxon>
        <taxon>Insecta</taxon>
        <taxon>Pterygota</taxon>
        <taxon>Neoptera</taxon>
        <taxon>Polyneoptera</taxon>
        <taxon>Phasmatodea</taxon>
        <taxon>Timematodea</taxon>
        <taxon>Timematoidea</taxon>
        <taxon>Timematidae</taxon>
        <taxon>Timema</taxon>
    </lineage>
</organism>
<accession>A0A7R9IBJ8</accession>
<sequence>MIGARDHANACTGVQILVKKQAAVLCFGGGGVIFRHENAVHFKCSLSEVIDDEYITQDSLSLDKSKKEETVCYEDFCENSMSNTKEIPQETNDEFLLFYDNLNIAELRSLAAKFGPLLRKERFIFLDQYRRCWAGLIGHLLLVYSGERDTKPSFNIDLHGYEARPAPNYIQRDLKRRDIEGSIRLRTSRNQRGAGGNICSQTPPNATGTDSHRAIFFCEGWLTLQLMSIVLESLDLQMLSDSRDRNTSTGASGGMRCSSPGASGEVPTLLSPNTSVLVLIELPGAVAMADDLVMFRDVYRHPDEVIHSAVVDETSSALPLLALMATPLFIARTAKDMYQWISSICQLSGRDAKSNIQEEKPSKSVFMFVKFRHKSPLRLMSNLFLWFVRSWTTELNPFSTKYVDGNEARLTNKQVRPKGKNQRLVSWGPALNKNYDLNCLQDIGTTKTLLNHLQKHPGKYKEFLDENNKKDLPAPAPRKDRTVQQNIQTMLSREKMVSSHPYAQTTTNKITNMLVKGLLPYSFVEEEGFVELVKHFAPNYKIPARTTFSRNYLAVDDSKSECPGVKKLLQKAKNIVGHYRRSSQARERLHSLQERMQVPQLELIQYVETRWSSEYCMLQRLVEMKGPIAAELAQSEHNIEPLTNADWAQAKGVLEVLEPLAQATKEISGDSYPTSSMVIPILHCLSSHLNSRIQRQEEANLSTALRNELYRDFEEMDSTADEPEPSTSNSGLWSLFDSLPNERKEMNISEEVEKYLSEPRPSGVATEEQLEQSLQGGMAQTGKGGRNEL</sequence>
<comment type="subcellular location">
    <subcellularLocation>
        <location evidence="1">Nucleus</location>
    </subcellularLocation>
</comment>
<evidence type="ECO:0000256" key="6">
    <source>
        <dbReference type="SAM" id="MobiDB-lite"/>
    </source>
</evidence>
<evidence type="ECO:0000256" key="5">
    <source>
        <dbReference type="ARBA" id="ARBA00023242"/>
    </source>
</evidence>
<evidence type="ECO:0000256" key="2">
    <source>
        <dbReference type="ARBA" id="ARBA00022723"/>
    </source>
</evidence>
<reference evidence="7" key="1">
    <citation type="submission" date="2020-11" db="EMBL/GenBank/DDBJ databases">
        <authorList>
            <person name="Tran Van P."/>
        </authorList>
    </citation>
    <scope>NUCLEOTIDE SEQUENCE</scope>
</reference>
<feature type="region of interest" description="Disordered" evidence="6">
    <location>
        <begin position="242"/>
        <end position="264"/>
    </location>
</feature>
<dbReference type="GO" id="GO:0005634">
    <property type="term" value="C:nucleus"/>
    <property type="evidence" value="ECO:0007669"/>
    <property type="project" value="UniProtKB-SubCell"/>
</dbReference>
<dbReference type="PANTHER" id="PTHR46481">
    <property type="entry name" value="ZINC FINGER BED DOMAIN-CONTAINING PROTEIN 4"/>
    <property type="match status" value="1"/>
</dbReference>
<name>A0A7R9IBJ8_9NEOP</name>
<evidence type="ECO:0000313" key="7">
    <source>
        <dbReference type="EMBL" id="CAD7453202.1"/>
    </source>
</evidence>
<dbReference type="SUPFAM" id="SSF50729">
    <property type="entry name" value="PH domain-like"/>
    <property type="match status" value="1"/>
</dbReference>
<keyword evidence="3" id="KW-0863">Zinc-finger</keyword>
<keyword evidence="5" id="KW-0539">Nucleus</keyword>
<feature type="region of interest" description="Disordered" evidence="6">
    <location>
        <begin position="744"/>
        <end position="789"/>
    </location>
</feature>
<dbReference type="InterPro" id="IPR012337">
    <property type="entry name" value="RNaseH-like_sf"/>
</dbReference>
<dbReference type="GO" id="GO:0008270">
    <property type="term" value="F:zinc ion binding"/>
    <property type="evidence" value="ECO:0007669"/>
    <property type="project" value="UniProtKB-KW"/>
</dbReference>
<dbReference type="PANTHER" id="PTHR46481:SF10">
    <property type="entry name" value="ZINC FINGER BED DOMAIN-CONTAINING PROTEIN 39"/>
    <property type="match status" value="1"/>
</dbReference>
<dbReference type="AlphaFoldDB" id="A0A7R9IBJ8"/>
<dbReference type="SUPFAM" id="SSF53098">
    <property type="entry name" value="Ribonuclease H-like"/>
    <property type="match status" value="1"/>
</dbReference>
<evidence type="ECO:0000256" key="1">
    <source>
        <dbReference type="ARBA" id="ARBA00004123"/>
    </source>
</evidence>
<proteinExistence type="predicted"/>
<evidence type="ECO:0000256" key="4">
    <source>
        <dbReference type="ARBA" id="ARBA00022833"/>
    </source>
</evidence>